<dbReference type="Pfam" id="PF04075">
    <property type="entry name" value="F420H2_quin_red"/>
    <property type="match status" value="1"/>
</dbReference>
<protein>
    <submittedName>
        <fullName evidence="1">Uncharacterized protein</fullName>
    </submittedName>
</protein>
<sequence>MAYLKPTWFEKKFSSIMAGANVAERLTVTGRVSGDPQQVAVTSVDVNGVKYLVSTRGESQWVRNIRANPNVTLTVKGKSTAYVAAEVPVHERAPVIAAFRPILGKWLVGRYFAKLPDDADHPTFALAPSPSR</sequence>
<reference evidence="1" key="1">
    <citation type="submission" date="2016-03" db="EMBL/GenBank/DDBJ databases">
        <authorList>
            <person name="Ploux O."/>
        </authorList>
    </citation>
    <scope>NUCLEOTIDE SEQUENCE</scope>
    <source>
        <strain evidence="1">UC10</strain>
    </source>
</reference>
<name>A0A1Y5P707_9MYCO</name>
<dbReference type="InterPro" id="IPR012349">
    <property type="entry name" value="Split_barrel_FMN-bd"/>
</dbReference>
<dbReference type="EMBL" id="FLQS01000004">
    <property type="protein sequence ID" value="SBS71718.1"/>
    <property type="molecule type" value="Genomic_DNA"/>
</dbReference>
<dbReference type="Gene3D" id="2.30.110.10">
    <property type="entry name" value="Electron Transport, Fmn-binding Protein, Chain A"/>
    <property type="match status" value="1"/>
</dbReference>
<dbReference type="AlphaFoldDB" id="A0A1Y5P707"/>
<dbReference type="GO" id="GO:0016491">
    <property type="term" value="F:oxidoreductase activity"/>
    <property type="evidence" value="ECO:0007669"/>
    <property type="project" value="InterPro"/>
</dbReference>
<evidence type="ECO:0000313" key="1">
    <source>
        <dbReference type="EMBL" id="SBS71718.1"/>
    </source>
</evidence>
<dbReference type="NCBIfam" id="TIGR00026">
    <property type="entry name" value="hi_GC_TIGR00026"/>
    <property type="match status" value="1"/>
</dbReference>
<dbReference type="SUPFAM" id="SSF50475">
    <property type="entry name" value="FMN-binding split barrel"/>
    <property type="match status" value="1"/>
</dbReference>
<organism evidence="1">
    <name type="scientific">uncultured Mycobacterium sp</name>
    <dbReference type="NCBI Taxonomy" id="171292"/>
    <lineage>
        <taxon>Bacteria</taxon>
        <taxon>Bacillati</taxon>
        <taxon>Actinomycetota</taxon>
        <taxon>Actinomycetes</taxon>
        <taxon>Mycobacteriales</taxon>
        <taxon>Mycobacteriaceae</taxon>
        <taxon>Mycobacterium</taxon>
        <taxon>environmental samples</taxon>
    </lineage>
</organism>
<accession>A0A1Y5P707</accession>
<gene>
    <name evidence="1" type="ORF">MHPYR_120022</name>
</gene>
<dbReference type="InterPro" id="IPR004378">
    <property type="entry name" value="F420H2_quin_Rdtase"/>
</dbReference>
<proteinExistence type="predicted"/>